<dbReference type="Proteomes" id="UP001141327">
    <property type="component" value="Unassembled WGS sequence"/>
</dbReference>
<comment type="caution">
    <text evidence="8">The sequence shown here is derived from an EMBL/GenBank/DDBJ whole genome shotgun (WGS) entry which is preliminary data.</text>
</comment>
<gene>
    <name evidence="8" type="ORF">PAPYR_8735</name>
</gene>
<dbReference type="PROSITE" id="PS50145">
    <property type="entry name" value="ZF_TRAF"/>
    <property type="match status" value="2"/>
</dbReference>
<dbReference type="SUPFAM" id="SSF49599">
    <property type="entry name" value="TRAF domain-like"/>
    <property type="match status" value="1"/>
</dbReference>
<evidence type="ECO:0000313" key="9">
    <source>
        <dbReference type="Proteomes" id="UP001141327"/>
    </source>
</evidence>
<dbReference type="Gene3D" id="3.30.40.10">
    <property type="entry name" value="Zinc/RING finger domain, C3HC4 (zinc finger)"/>
    <property type="match status" value="3"/>
</dbReference>
<dbReference type="InterPro" id="IPR001611">
    <property type="entry name" value="Leu-rich_rpt"/>
</dbReference>
<accession>A0ABQ8U9Z1</accession>
<dbReference type="PROSITE" id="PS50089">
    <property type="entry name" value="ZF_RING_2"/>
    <property type="match status" value="1"/>
</dbReference>
<name>A0ABQ8U9Z1_9EUKA</name>
<feature type="domain" description="TRAF-type" evidence="7">
    <location>
        <begin position="146"/>
        <end position="190"/>
    </location>
</feature>
<feature type="zinc finger region" description="TRAF-type" evidence="4">
    <location>
        <begin position="207"/>
        <end position="246"/>
    </location>
</feature>
<dbReference type="InterPro" id="IPR017907">
    <property type="entry name" value="Znf_RING_CS"/>
</dbReference>
<keyword evidence="3 4" id="KW-0862">Zinc</keyword>
<feature type="domain" description="TRAF-type" evidence="7">
    <location>
        <begin position="207"/>
        <end position="246"/>
    </location>
</feature>
<feature type="zinc finger region" description="TRAF-type" evidence="4">
    <location>
        <begin position="146"/>
        <end position="190"/>
    </location>
</feature>
<dbReference type="PANTHER" id="PTHR10131">
    <property type="entry name" value="TNF RECEPTOR ASSOCIATED FACTOR"/>
    <property type="match status" value="1"/>
</dbReference>
<keyword evidence="1 4" id="KW-0479">Metal-binding</keyword>
<protein>
    <submittedName>
        <fullName evidence="8">Uncharacterized protein</fullName>
    </submittedName>
</protein>
<keyword evidence="2 4" id="KW-0863">Zinc-finger</keyword>
<organism evidence="8 9">
    <name type="scientific">Paratrimastix pyriformis</name>
    <dbReference type="NCBI Taxonomy" id="342808"/>
    <lineage>
        <taxon>Eukaryota</taxon>
        <taxon>Metamonada</taxon>
        <taxon>Preaxostyla</taxon>
        <taxon>Paratrimastigidae</taxon>
        <taxon>Paratrimastix</taxon>
    </lineage>
</organism>
<feature type="region of interest" description="Disordered" evidence="5">
    <location>
        <begin position="440"/>
        <end position="472"/>
    </location>
</feature>
<evidence type="ECO:0000256" key="4">
    <source>
        <dbReference type="PROSITE-ProRule" id="PRU00207"/>
    </source>
</evidence>
<keyword evidence="9" id="KW-1185">Reference proteome</keyword>
<feature type="region of interest" description="Disordered" evidence="5">
    <location>
        <begin position="487"/>
        <end position="508"/>
    </location>
</feature>
<evidence type="ECO:0000256" key="3">
    <source>
        <dbReference type="ARBA" id="ARBA00022833"/>
    </source>
</evidence>
<evidence type="ECO:0000256" key="5">
    <source>
        <dbReference type="SAM" id="MobiDB-lite"/>
    </source>
</evidence>
<dbReference type="InterPro" id="IPR032675">
    <property type="entry name" value="LRR_dom_sf"/>
</dbReference>
<evidence type="ECO:0000259" key="6">
    <source>
        <dbReference type="PROSITE" id="PS50089"/>
    </source>
</evidence>
<dbReference type="InterPro" id="IPR001293">
    <property type="entry name" value="Znf_TRAF"/>
</dbReference>
<feature type="domain" description="RING-type" evidence="6">
    <location>
        <begin position="32"/>
        <end position="63"/>
    </location>
</feature>
<dbReference type="Pfam" id="PF13516">
    <property type="entry name" value="LRR_6"/>
    <property type="match status" value="1"/>
</dbReference>
<proteinExistence type="predicted"/>
<dbReference type="InterPro" id="IPR013083">
    <property type="entry name" value="Znf_RING/FYVE/PHD"/>
</dbReference>
<dbReference type="SUPFAM" id="SSF52047">
    <property type="entry name" value="RNI-like"/>
    <property type="match status" value="1"/>
</dbReference>
<dbReference type="InterPro" id="IPR001841">
    <property type="entry name" value="Znf_RING"/>
</dbReference>
<evidence type="ECO:0000256" key="2">
    <source>
        <dbReference type="ARBA" id="ARBA00022771"/>
    </source>
</evidence>
<evidence type="ECO:0000256" key="1">
    <source>
        <dbReference type="ARBA" id="ARBA00022723"/>
    </source>
</evidence>
<dbReference type="SUPFAM" id="SSF57850">
    <property type="entry name" value="RING/U-box"/>
    <property type="match status" value="1"/>
</dbReference>
<evidence type="ECO:0000313" key="8">
    <source>
        <dbReference type="EMBL" id="KAJ4456134.1"/>
    </source>
</evidence>
<dbReference type="Gene3D" id="3.80.10.10">
    <property type="entry name" value="Ribonuclease Inhibitor"/>
    <property type="match status" value="1"/>
</dbReference>
<dbReference type="SMART" id="SM00184">
    <property type="entry name" value="RING"/>
    <property type="match status" value="1"/>
</dbReference>
<reference evidence="8" key="1">
    <citation type="journal article" date="2022" name="bioRxiv">
        <title>Genomics of Preaxostyla Flagellates Illuminates Evolutionary Transitions and the Path Towards Mitochondrial Loss.</title>
        <authorList>
            <person name="Novak L.V.F."/>
            <person name="Treitli S.C."/>
            <person name="Pyrih J."/>
            <person name="Halakuc P."/>
            <person name="Pipaliya S.V."/>
            <person name="Vacek V."/>
            <person name="Brzon O."/>
            <person name="Soukal P."/>
            <person name="Eme L."/>
            <person name="Dacks J.B."/>
            <person name="Karnkowska A."/>
            <person name="Elias M."/>
            <person name="Hampl V."/>
        </authorList>
    </citation>
    <scope>NUCLEOTIDE SEQUENCE</scope>
    <source>
        <strain evidence="8">RCP-MX</strain>
    </source>
</reference>
<sequence length="602" mass="64113">MRSPSDCPISTTECGTFLEYIDPPPIAAVWKCPVCEQHLEDPVMLQCGHNVCRRCVPSDHLCPTPGCGKHFDAAIPNPGVEWTVRGIKVHCPHHIPGAAGALGDNDDDANGAGADEGLVVEGALDDQPEPAAVPCEAVVTVGTLEAHLAGECPAQRARCPQCGRAVARAERAAHLAERCPGRRVACPKCTQLVAARELMQSETGARHLRQECPRRLRACRKGCGQRVPLADMEEHCRRDCPNKPFPDASAHPRRGLPDICCLAGLQGRLTEPEPTLPVSCPPKGSDGFYCRSGMWRNGTGPAGPTLLTTTTTRPAGCAQQACPYAGVGCEELVAPPERGQAHLGAHVDLLLGALTRAQAEAAQTRHELALTKDQLAQTRQQAARTEQLLEQTRQQAARTEEILEQTRQELAQSRQATAGLTGRLEALAATVAPLEEARRKAAEEASRKAAEEQEARRKAAEEQEARRKAAEEEARRKAAAEVEALRKAAAEAEADPQVGMACPPSLHPSAQTQLAAVDAYRPVAAVLAEARGSTGAYVSRPQWAGLTDRCAVALAGWLATNRTVTVLGLDHNQIGDEGARALAAALPQNSTLRELPCGRAAP</sequence>
<dbReference type="SMART" id="SM00368">
    <property type="entry name" value="LRR_RI"/>
    <property type="match status" value="1"/>
</dbReference>
<evidence type="ECO:0000259" key="7">
    <source>
        <dbReference type="PROSITE" id="PS50145"/>
    </source>
</evidence>
<dbReference type="EMBL" id="JAPMOS010000080">
    <property type="protein sequence ID" value="KAJ4456134.1"/>
    <property type="molecule type" value="Genomic_DNA"/>
</dbReference>
<dbReference type="PANTHER" id="PTHR10131:SF94">
    <property type="entry name" value="TNF RECEPTOR-ASSOCIATED FACTOR 4"/>
    <property type="match status" value="1"/>
</dbReference>
<dbReference type="PROSITE" id="PS00518">
    <property type="entry name" value="ZF_RING_1"/>
    <property type="match status" value="1"/>
</dbReference>